<dbReference type="EMBL" id="BEZZ01013318">
    <property type="protein sequence ID" value="GCC39277.1"/>
    <property type="molecule type" value="Genomic_DNA"/>
</dbReference>
<accession>A0A401T9I2</accession>
<comment type="caution">
    <text evidence="2">The sequence shown here is derived from an EMBL/GenBank/DDBJ whole genome shotgun (WGS) entry which is preliminary data.</text>
</comment>
<proteinExistence type="predicted"/>
<sequence length="56" mass="5417">MGDSSSCHPPGIADRVPGPGRAAECTANPSRGPAAATVRSGIANKGLSQGCVRGGL</sequence>
<organism evidence="2 3">
    <name type="scientific">Chiloscyllium punctatum</name>
    <name type="common">Brownbanded bambooshark</name>
    <name type="synonym">Hemiscyllium punctatum</name>
    <dbReference type="NCBI Taxonomy" id="137246"/>
    <lineage>
        <taxon>Eukaryota</taxon>
        <taxon>Metazoa</taxon>
        <taxon>Chordata</taxon>
        <taxon>Craniata</taxon>
        <taxon>Vertebrata</taxon>
        <taxon>Chondrichthyes</taxon>
        <taxon>Elasmobranchii</taxon>
        <taxon>Galeomorphii</taxon>
        <taxon>Galeoidea</taxon>
        <taxon>Orectolobiformes</taxon>
        <taxon>Hemiscylliidae</taxon>
        <taxon>Chiloscyllium</taxon>
    </lineage>
</organism>
<dbReference type="AlphaFoldDB" id="A0A401T9I2"/>
<dbReference type="Proteomes" id="UP000287033">
    <property type="component" value="Unassembled WGS sequence"/>
</dbReference>
<name>A0A401T9I2_CHIPU</name>
<feature type="non-terminal residue" evidence="2">
    <location>
        <position position="56"/>
    </location>
</feature>
<evidence type="ECO:0000313" key="2">
    <source>
        <dbReference type="EMBL" id="GCC39277.1"/>
    </source>
</evidence>
<feature type="region of interest" description="Disordered" evidence="1">
    <location>
        <begin position="1"/>
        <end position="35"/>
    </location>
</feature>
<protein>
    <submittedName>
        <fullName evidence="2">Uncharacterized protein</fullName>
    </submittedName>
</protein>
<evidence type="ECO:0000313" key="3">
    <source>
        <dbReference type="Proteomes" id="UP000287033"/>
    </source>
</evidence>
<gene>
    <name evidence="2" type="ORF">chiPu_0022940</name>
</gene>
<keyword evidence="3" id="KW-1185">Reference proteome</keyword>
<evidence type="ECO:0000256" key="1">
    <source>
        <dbReference type="SAM" id="MobiDB-lite"/>
    </source>
</evidence>
<reference evidence="2 3" key="1">
    <citation type="journal article" date="2018" name="Nat. Ecol. Evol.">
        <title>Shark genomes provide insights into elasmobranch evolution and the origin of vertebrates.</title>
        <authorList>
            <person name="Hara Y"/>
            <person name="Yamaguchi K"/>
            <person name="Onimaru K"/>
            <person name="Kadota M"/>
            <person name="Koyanagi M"/>
            <person name="Keeley SD"/>
            <person name="Tatsumi K"/>
            <person name="Tanaka K"/>
            <person name="Motone F"/>
            <person name="Kageyama Y"/>
            <person name="Nozu R"/>
            <person name="Adachi N"/>
            <person name="Nishimura O"/>
            <person name="Nakagawa R"/>
            <person name="Tanegashima C"/>
            <person name="Kiyatake I"/>
            <person name="Matsumoto R"/>
            <person name="Murakumo K"/>
            <person name="Nishida K"/>
            <person name="Terakita A"/>
            <person name="Kuratani S"/>
            <person name="Sato K"/>
            <person name="Hyodo S Kuraku.S."/>
        </authorList>
    </citation>
    <scope>NUCLEOTIDE SEQUENCE [LARGE SCALE GENOMIC DNA]</scope>
</reference>